<proteinExistence type="predicted"/>
<comment type="caution">
    <text evidence="2">The sequence shown here is derived from an EMBL/GenBank/DDBJ whole genome shotgun (WGS) entry which is preliminary data.</text>
</comment>
<name>A0ABW2L409_9BACT</name>
<protein>
    <submittedName>
        <fullName evidence="2">PEP-CTERM sorting domain-containing protein</fullName>
    </submittedName>
</protein>
<dbReference type="Pfam" id="PF07589">
    <property type="entry name" value="PEP-CTERM"/>
    <property type="match status" value="1"/>
</dbReference>
<organism evidence="2 3">
    <name type="scientific">Haloferula chungangensis</name>
    <dbReference type="NCBI Taxonomy" id="1048331"/>
    <lineage>
        <taxon>Bacteria</taxon>
        <taxon>Pseudomonadati</taxon>
        <taxon>Verrucomicrobiota</taxon>
        <taxon>Verrucomicrobiia</taxon>
        <taxon>Verrucomicrobiales</taxon>
        <taxon>Verrucomicrobiaceae</taxon>
        <taxon>Haloferula</taxon>
    </lineage>
</organism>
<sequence>MTKPTMFARHLGLTLVSLQVALGAVPAHGGSRDAKPTERPNILICMADDWGWPHAGAYSENWNTRNLLVDLSDLTLAFAPFDTVTVNVPEPSSSVLALGGLSALLLRRRRR</sequence>
<reference evidence="3" key="1">
    <citation type="journal article" date="2019" name="Int. J. Syst. Evol. Microbiol.">
        <title>The Global Catalogue of Microorganisms (GCM) 10K type strain sequencing project: providing services to taxonomists for standard genome sequencing and annotation.</title>
        <authorList>
            <consortium name="The Broad Institute Genomics Platform"/>
            <consortium name="The Broad Institute Genome Sequencing Center for Infectious Disease"/>
            <person name="Wu L."/>
            <person name="Ma J."/>
        </authorList>
    </citation>
    <scope>NUCLEOTIDE SEQUENCE [LARGE SCALE GENOMIC DNA]</scope>
    <source>
        <strain evidence="3">CGMCC 4.1467</strain>
    </source>
</reference>
<dbReference type="InterPro" id="IPR013424">
    <property type="entry name" value="Ice-binding_C"/>
</dbReference>
<evidence type="ECO:0000259" key="1">
    <source>
        <dbReference type="Pfam" id="PF07589"/>
    </source>
</evidence>
<gene>
    <name evidence="2" type="ORF">ACFQY0_02545</name>
</gene>
<dbReference type="Proteomes" id="UP001596472">
    <property type="component" value="Unassembled WGS sequence"/>
</dbReference>
<accession>A0ABW2L409</accession>
<dbReference type="EMBL" id="JBHTBS010000001">
    <property type="protein sequence ID" value="MFC7336043.1"/>
    <property type="molecule type" value="Genomic_DNA"/>
</dbReference>
<dbReference type="RefSeq" id="WP_379708764.1">
    <property type="nucleotide sequence ID" value="NZ_JBHTBS010000001.1"/>
</dbReference>
<keyword evidence="3" id="KW-1185">Reference proteome</keyword>
<evidence type="ECO:0000313" key="2">
    <source>
        <dbReference type="EMBL" id="MFC7336043.1"/>
    </source>
</evidence>
<evidence type="ECO:0000313" key="3">
    <source>
        <dbReference type="Proteomes" id="UP001596472"/>
    </source>
</evidence>
<dbReference type="NCBIfam" id="TIGR02595">
    <property type="entry name" value="PEP_CTERM"/>
    <property type="match status" value="1"/>
</dbReference>
<feature type="domain" description="Ice-binding protein C-terminal" evidence="1">
    <location>
        <begin position="88"/>
        <end position="111"/>
    </location>
</feature>